<evidence type="ECO:0000313" key="3">
    <source>
        <dbReference type="Proteomes" id="UP000255239"/>
    </source>
</evidence>
<dbReference type="Gene3D" id="3.40.1390.10">
    <property type="entry name" value="MurE/MurF, N-terminal domain"/>
    <property type="match status" value="1"/>
</dbReference>
<dbReference type="SUPFAM" id="SSF51161">
    <property type="entry name" value="Trimeric LpxA-like enzymes"/>
    <property type="match status" value="1"/>
</dbReference>
<organism evidence="2 3">
    <name type="scientific">Klebsiella pneumoniae</name>
    <dbReference type="NCBI Taxonomy" id="573"/>
    <lineage>
        <taxon>Bacteria</taxon>
        <taxon>Pseudomonadati</taxon>
        <taxon>Pseudomonadota</taxon>
        <taxon>Gammaproteobacteria</taxon>
        <taxon>Enterobacterales</taxon>
        <taxon>Enterobacteriaceae</taxon>
        <taxon>Klebsiella/Raoultella group</taxon>
        <taxon>Klebsiella</taxon>
        <taxon>Klebsiella pneumoniae complex</taxon>
    </lineage>
</organism>
<dbReference type="Proteomes" id="UP000255239">
    <property type="component" value="Unassembled WGS sequence"/>
</dbReference>
<sequence length="127" mass="13425">MPSIRLADLAQQLDAELHGDGDIVITGVASMQSAKTGQITFMVNPKYREHLAACQASAVVMTQDDLPFAHSAALVVRNPYLTYARMAQILDTTPQPAQDIAPSAVIDPSAKLGSNVAIAPTRLSNPA</sequence>
<keyword evidence="2" id="KW-0012">Acyltransferase</keyword>
<feature type="domain" description="UDP-3-O-[3-hydroxymyristoyl] glucosamine N-acyltransferase non-repeat region" evidence="1">
    <location>
        <begin position="22"/>
        <end position="88"/>
    </location>
</feature>
<gene>
    <name evidence="2" type="primary">lpxD_2</name>
    <name evidence="2" type="ORF">NCTC11679_04637</name>
</gene>
<dbReference type="GO" id="GO:0016020">
    <property type="term" value="C:membrane"/>
    <property type="evidence" value="ECO:0007669"/>
    <property type="project" value="GOC"/>
</dbReference>
<dbReference type="InterPro" id="IPR011004">
    <property type="entry name" value="Trimer_LpxA-like_sf"/>
</dbReference>
<evidence type="ECO:0000313" key="2">
    <source>
        <dbReference type="EMBL" id="STV69804.1"/>
    </source>
</evidence>
<proteinExistence type="predicted"/>
<dbReference type="InterPro" id="IPR020573">
    <property type="entry name" value="UDP_GlcNAc_AcTrfase_non-rep"/>
</dbReference>
<dbReference type="EMBL" id="UGMG01000001">
    <property type="protein sequence ID" value="STV69804.1"/>
    <property type="molecule type" value="Genomic_DNA"/>
</dbReference>
<reference evidence="2 3" key="1">
    <citation type="submission" date="2018-06" db="EMBL/GenBank/DDBJ databases">
        <authorList>
            <consortium name="Pathogen Informatics"/>
            <person name="Doyle S."/>
        </authorList>
    </citation>
    <scope>NUCLEOTIDE SEQUENCE [LARGE SCALE GENOMIC DNA]</scope>
    <source>
        <strain evidence="2 3">NCTC11679</strain>
    </source>
</reference>
<name>A0A378CEK6_KLEPN</name>
<dbReference type="AlphaFoldDB" id="A0A378CEK6"/>
<dbReference type="EC" id="2.3.1.191" evidence="2"/>
<protein>
    <submittedName>
        <fullName evidence="2">UDP-3-O-[3-hydroxymyristoyl] glucosamine N-acyltransferase</fullName>
        <ecNumber evidence="2">2.3.1.191</ecNumber>
    </submittedName>
</protein>
<dbReference type="GO" id="GO:0009245">
    <property type="term" value="P:lipid A biosynthetic process"/>
    <property type="evidence" value="ECO:0007669"/>
    <property type="project" value="InterPro"/>
</dbReference>
<keyword evidence="2" id="KW-0808">Transferase</keyword>
<evidence type="ECO:0000259" key="1">
    <source>
        <dbReference type="Pfam" id="PF04613"/>
    </source>
</evidence>
<dbReference type="GO" id="GO:0103118">
    <property type="term" value="F:UDP-3-O-[(3R)-3-hydroxyacyl]-glucosamine N-acyltransferase activity"/>
    <property type="evidence" value="ECO:0007669"/>
    <property type="project" value="UniProtKB-EC"/>
</dbReference>
<dbReference type="FunFam" id="3.40.1390.10:FF:000001">
    <property type="entry name" value="UDP-3-O-(3-hydroxymyristoyl)glucosamine N-acyltransferase"/>
    <property type="match status" value="1"/>
</dbReference>
<accession>A0A378CEK6</accession>
<dbReference type="Pfam" id="PF04613">
    <property type="entry name" value="LpxD"/>
    <property type="match status" value="1"/>
</dbReference>